<sequence>MKRLSLLLSLMLAAGSAGAQTPPREYVEAGSWVRTDADVEAWYTLLANLRRNFDDICADTFCEGEWSNIEALRMRCSVERATGAIGRCVWVFAASNEEVDAPTGRILVDTRTWRCRVPIVRGTTLHELLAALAGDRPLYAPLPRSDMPIYEGLIGCL</sequence>
<proteinExistence type="predicted"/>
<dbReference type="Proteomes" id="UP001139971">
    <property type="component" value="Unassembled WGS sequence"/>
</dbReference>
<feature type="signal peptide" evidence="1">
    <location>
        <begin position="1"/>
        <end position="19"/>
    </location>
</feature>
<protein>
    <submittedName>
        <fullName evidence="2">Uncharacterized protein</fullName>
    </submittedName>
</protein>
<dbReference type="RefSeq" id="WP_263543762.1">
    <property type="nucleotide sequence ID" value="NZ_JAOVZO020000001.1"/>
</dbReference>
<evidence type="ECO:0000256" key="1">
    <source>
        <dbReference type="SAM" id="SignalP"/>
    </source>
</evidence>
<name>A0A9X4BHL2_9GAMM</name>
<keyword evidence="3" id="KW-1185">Reference proteome</keyword>
<dbReference type="EMBL" id="JAOVZO020000001">
    <property type="protein sequence ID" value="MDC8011217.1"/>
    <property type="molecule type" value="Genomic_DNA"/>
</dbReference>
<evidence type="ECO:0000313" key="2">
    <source>
        <dbReference type="EMBL" id="MDC8011217.1"/>
    </source>
</evidence>
<reference evidence="2" key="1">
    <citation type="submission" date="2023-02" db="EMBL/GenBank/DDBJ databases">
        <title>Tahibacter soli sp. nov. isolated from soil.</title>
        <authorList>
            <person name="Baek J.H."/>
            <person name="Lee J.K."/>
            <person name="Choi D.G."/>
            <person name="Jeon C.O."/>
        </authorList>
    </citation>
    <scope>NUCLEOTIDE SEQUENCE</scope>
    <source>
        <strain evidence="2">BL</strain>
    </source>
</reference>
<accession>A0A9X4BHL2</accession>
<gene>
    <name evidence="2" type="ORF">OD750_001510</name>
</gene>
<comment type="caution">
    <text evidence="2">The sequence shown here is derived from an EMBL/GenBank/DDBJ whole genome shotgun (WGS) entry which is preliminary data.</text>
</comment>
<keyword evidence="1" id="KW-0732">Signal</keyword>
<dbReference type="AlphaFoldDB" id="A0A9X4BHL2"/>
<evidence type="ECO:0000313" key="3">
    <source>
        <dbReference type="Proteomes" id="UP001139971"/>
    </source>
</evidence>
<feature type="chain" id="PRO_5040932942" evidence="1">
    <location>
        <begin position="20"/>
        <end position="157"/>
    </location>
</feature>
<organism evidence="2 3">
    <name type="scientific">Tahibacter soli</name>
    <dbReference type="NCBI Taxonomy" id="2983605"/>
    <lineage>
        <taxon>Bacteria</taxon>
        <taxon>Pseudomonadati</taxon>
        <taxon>Pseudomonadota</taxon>
        <taxon>Gammaproteobacteria</taxon>
        <taxon>Lysobacterales</taxon>
        <taxon>Rhodanobacteraceae</taxon>
        <taxon>Tahibacter</taxon>
    </lineage>
</organism>